<name>A0ABX3K8Q0_9GAMM</name>
<dbReference type="InterPro" id="IPR029787">
    <property type="entry name" value="Nucleotide_cyclase"/>
</dbReference>
<evidence type="ECO:0000259" key="4">
    <source>
        <dbReference type="PROSITE" id="PS50887"/>
    </source>
</evidence>
<protein>
    <recommendedName>
        <fullName evidence="1">diguanylate cyclase</fullName>
        <ecNumber evidence="1">2.7.7.65</ecNumber>
    </recommendedName>
</protein>
<dbReference type="PANTHER" id="PTHR45138">
    <property type="entry name" value="REGULATORY COMPONENTS OF SENSORY TRANSDUCTION SYSTEM"/>
    <property type="match status" value="1"/>
</dbReference>
<feature type="transmembrane region" description="Helical" evidence="3">
    <location>
        <begin position="69"/>
        <end position="90"/>
    </location>
</feature>
<reference evidence="6" key="1">
    <citation type="submission" date="2017-01" db="EMBL/GenBank/DDBJ databases">
        <title>Draft genome of the species Salinivibrio sharmensis.</title>
        <authorList>
            <person name="Lopez-Hermoso C."/>
            <person name="De La Haba R."/>
            <person name="Sanchez-Porro C."/>
            <person name="Ventosa A."/>
        </authorList>
    </citation>
    <scope>NUCLEOTIDE SEQUENCE [LARGE SCALE GENOMIC DNA]</scope>
    <source>
        <strain evidence="6">CBH463</strain>
    </source>
</reference>
<evidence type="ECO:0000256" key="2">
    <source>
        <dbReference type="ARBA" id="ARBA00034247"/>
    </source>
</evidence>
<feature type="transmembrane region" description="Helical" evidence="3">
    <location>
        <begin position="43"/>
        <end position="63"/>
    </location>
</feature>
<organism evidence="5 6">
    <name type="scientific">Salinivibrio sharmensis</name>
    <dbReference type="NCBI Taxonomy" id="390883"/>
    <lineage>
        <taxon>Bacteria</taxon>
        <taxon>Pseudomonadati</taxon>
        <taxon>Pseudomonadota</taxon>
        <taxon>Gammaproteobacteria</taxon>
        <taxon>Vibrionales</taxon>
        <taxon>Vibrionaceae</taxon>
        <taxon>Salinivibrio</taxon>
    </lineage>
</organism>
<keyword evidence="3" id="KW-0812">Transmembrane</keyword>
<gene>
    <name evidence="5" type="ORF">BZG74_14715</name>
</gene>
<dbReference type="Pfam" id="PF00990">
    <property type="entry name" value="GGDEF"/>
    <property type="match status" value="1"/>
</dbReference>
<comment type="caution">
    <text evidence="5">The sequence shown here is derived from an EMBL/GenBank/DDBJ whole genome shotgun (WGS) entry which is preliminary data.</text>
</comment>
<dbReference type="Gene3D" id="3.30.70.270">
    <property type="match status" value="1"/>
</dbReference>
<feature type="transmembrane region" description="Helical" evidence="3">
    <location>
        <begin position="192"/>
        <end position="215"/>
    </location>
</feature>
<dbReference type="CDD" id="cd01949">
    <property type="entry name" value="GGDEF"/>
    <property type="match status" value="1"/>
</dbReference>
<evidence type="ECO:0000256" key="3">
    <source>
        <dbReference type="SAM" id="Phobius"/>
    </source>
</evidence>
<evidence type="ECO:0000313" key="5">
    <source>
        <dbReference type="EMBL" id="OOE84973.1"/>
    </source>
</evidence>
<comment type="catalytic activity">
    <reaction evidence="2">
        <text>2 GTP = 3',3'-c-di-GMP + 2 diphosphate</text>
        <dbReference type="Rhea" id="RHEA:24898"/>
        <dbReference type="ChEBI" id="CHEBI:33019"/>
        <dbReference type="ChEBI" id="CHEBI:37565"/>
        <dbReference type="ChEBI" id="CHEBI:58805"/>
        <dbReference type="EC" id="2.7.7.65"/>
    </reaction>
</comment>
<feature type="domain" description="GGDEF" evidence="4">
    <location>
        <begin position="255"/>
        <end position="384"/>
    </location>
</feature>
<dbReference type="PROSITE" id="PS50887">
    <property type="entry name" value="GGDEF"/>
    <property type="match status" value="1"/>
</dbReference>
<dbReference type="EC" id="2.7.7.65" evidence="1"/>
<evidence type="ECO:0000256" key="1">
    <source>
        <dbReference type="ARBA" id="ARBA00012528"/>
    </source>
</evidence>
<dbReference type="SUPFAM" id="SSF55073">
    <property type="entry name" value="Nucleotide cyclase"/>
    <property type="match status" value="1"/>
</dbReference>
<evidence type="ECO:0000313" key="6">
    <source>
        <dbReference type="Proteomes" id="UP000188627"/>
    </source>
</evidence>
<proteinExistence type="predicted"/>
<sequence>MNCALINVFLMFKLDAPTLLITLTAIQWLLAGFLLVQNRKEPGINGWAVSLFIHGFSNLFLFARPHLHPYIGIVFYNACVMVAFSFSHWALGQVFARYVPRWQLVLPVILSAVLMSSHLDDIGSRVVYASLIVSMQLGLMTQTIVSSTNIGGQRLKRWLIMVMGGFSAAYVGRATFAHFYPDLFTQLLGTSLLQAGLILSGIAYSVINTLIIFMYKLERVHEKLHREATRDSLTGLFNRRAFLARAKRRVDTAAFPISVLMIDLDDFKAINDSFGHSVGDNVLIHCADVFEQVIDDQGVVGRLGGEEFAVVLPYCDSANAQRLSAELLYAVQSSGSELEMSLSASIGVTTTIEVLDIDCLLAQADDALYCAKHEGKNTFKVHPPTRHSQIKAG</sequence>
<keyword evidence="6" id="KW-1185">Reference proteome</keyword>
<feature type="transmembrane region" description="Helical" evidence="3">
    <location>
        <begin position="16"/>
        <end position="36"/>
    </location>
</feature>
<dbReference type="NCBIfam" id="TIGR00254">
    <property type="entry name" value="GGDEF"/>
    <property type="match status" value="1"/>
</dbReference>
<dbReference type="Proteomes" id="UP000188627">
    <property type="component" value="Unassembled WGS sequence"/>
</dbReference>
<keyword evidence="3" id="KW-0472">Membrane</keyword>
<dbReference type="InterPro" id="IPR043128">
    <property type="entry name" value="Rev_trsase/Diguanyl_cyclase"/>
</dbReference>
<feature type="transmembrane region" description="Helical" evidence="3">
    <location>
        <begin position="158"/>
        <end position="180"/>
    </location>
</feature>
<accession>A0ABX3K8Q0</accession>
<dbReference type="PANTHER" id="PTHR45138:SF9">
    <property type="entry name" value="DIGUANYLATE CYCLASE DGCM-RELATED"/>
    <property type="match status" value="1"/>
</dbReference>
<keyword evidence="3" id="KW-1133">Transmembrane helix</keyword>
<dbReference type="InterPro" id="IPR000160">
    <property type="entry name" value="GGDEF_dom"/>
</dbReference>
<dbReference type="InterPro" id="IPR050469">
    <property type="entry name" value="Diguanylate_Cyclase"/>
</dbReference>
<dbReference type="EMBL" id="MUFC01000024">
    <property type="protein sequence ID" value="OOE84973.1"/>
    <property type="molecule type" value="Genomic_DNA"/>
</dbReference>
<dbReference type="SMART" id="SM00267">
    <property type="entry name" value="GGDEF"/>
    <property type="match status" value="1"/>
</dbReference>